<dbReference type="STRING" id="6337.A0A0V0YNU1"/>
<sequence>MKYFSFAASNIEKMDKQQYEKSFRSDDMWCSQSTVQSSSISEERSILLSRAAIMDVVESLRPSNKQDGIRGMSERQISGFQVGSRFKSFLEFEKAYDAWKAKHFHTFRVTSSESLRLENGFIDPVFRYRYIVYHCAHYGTPRVGGQLQSKKMNYLPSGCSAMLRLNYSWSDNALYISSLHEEHSGHPMSAENYEEFAAKCRPHKKIFNAPFPPTTFTNYPTLEALLTSSVDPFFDQDNHSTAAESVIEKSIAVVNDEQADEEKVEPSTSARTDEERFEMIHVVLQSLCDHLLEADDTQLDEKLAQLAALHSQWQAANL</sequence>
<evidence type="ECO:0000313" key="3">
    <source>
        <dbReference type="Proteomes" id="UP000054815"/>
    </source>
</evidence>
<dbReference type="EMBL" id="JYDU01000001">
    <property type="protein sequence ID" value="KRY01814.1"/>
    <property type="molecule type" value="Genomic_DNA"/>
</dbReference>
<feature type="domain" description="ZSWIM3 N-terminal" evidence="1">
    <location>
        <begin position="81"/>
        <end position="184"/>
    </location>
</feature>
<dbReference type="Pfam" id="PF21599">
    <property type="entry name" value="ZSWIM3_N"/>
    <property type="match status" value="1"/>
</dbReference>
<proteinExistence type="predicted"/>
<accession>A0A0V0YNU1</accession>
<protein>
    <recommendedName>
        <fullName evidence="1">ZSWIM3 N-terminal domain-containing protein</fullName>
    </recommendedName>
</protein>
<dbReference type="InterPro" id="IPR040854">
    <property type="entry name" value="ZSWIM9"/>
</dbReference>
<dbReference type="Proteomes" id="UP000054815">
    <property type="component" value="Unassembled WGS sequence"/>
</dbReference>
<gene>
    <name evidence="2" type="ORF">T4E_1586</name>
</gene>
<reference evidence="2 3" key="1">
    <citation type="submission" date="2015-01" db="EMBL/GenBank/DDBJ databases">
        <title>Evolution of Trichinella species and genotypes.</title>
        <authorList>
            <person name="Korhonen P.K."/>
            <person name="Edoardo P."/>
            <person name="Giuseppe L.R."/>
            <person name="Gasser R.B."/>
        </authorList>
    </citation>
    <scope>NUCLEOTIDE SEQUENCE [LARGE SCALE GENOMIC DNA]</scope>
    <source>
        <strain evidence="2">ISS141</strain>
    </source>
</reference>
<evidence type="ECO:0000313" key="2">
    <source>
        <dbReference type="EMBL" id="KRY01814.1"/>
    </source>
</evidence>
<evidence type="ECO:0000259" key="1">
    <source>
        <dbReference type="Pfam" id="PF21599"/>
    </source>
</evidence>
<comment type="caution">
    <text evidence="2">The sequence shown here is derived from an EMBL/GenBank/DDBJ whole genome shotgun (WGS) entry which is preliminary data.</text>
</comment>
<dbReference type="AlphaFoldDB" id="A0A0V0YNU1"/>
<dbReference type="InterPro" id="IPR048325">
    <property type="entry name" value="ZSWIM3_N"/>
</dbReference>
<dbReference type="PANTHER" id="PTHR47086">
    <property type="entry name" value="BTB DOMAIN-CONTAINING PROTEIN"/>
    <property type="match status" value="1"/>
</dbReference>
<name>A0A0V0YNU1_TRIPS</name>
<organism evidence="2 3">
    <name type="scientific">Trichinella pseudospiralis</name>
    <name type="common">Parasitic roundworm</name>
    <dbReference type="NCBI Taxonomy" id="6337"/>
    <lineage>
        <taxon>Eukaryota</taxon>
        <taxon>Metazoa</taxon>
        <taxon>Ecdysozoa</taxon>
        <taxon>Nematoda</taxon>
        <taxon>Enoplea</taxon>
        <taxon>Dorylaimia</taxon>
        <taxon>Trichinellida</taxon>
        <taxon>Trichinellidae</taxon>
        <taxon>Trichinella</taxon>
    </lineage>
</organism>
<dbReference type="PANTHER" id="PTHR47086:SF4">
    <property type="entry name" value="BTB DOMAIN-CONTAINING PROTEIN"/>
    <property type="match status" value="1"/>
</dbReference>